<evidence type="ECO:0000313" key="5">
    <source>
        <dbReference type="EMBL" id="MFD2213929.1"/>
    </source>
</evidence>
<keyword evidence="6" id="KW-1185">Reference proteome</keyword>
<gene>
    <name evidence="5" type="ORF">ACFSKK_09585</name>
</gene>
<evidence type="ECO:0000256" key="2">
    <source>
        <dbReference type="ARBA" id="ARBA00022112"/>
    </source>
</evidence>
<dbReference type="Proteomes" id="UP001597318">
    <property type="component" value="Unassembled WGS sequence"/>
</dbReference>
<proteinExistence type="inferred from homology"/>
<dbReference type="NCBIfam" id="TIGR00486">
    <property type="entry name" value="YbgI_SA1388"/>
    <property type="match status" value="1"/>
</dbReference>
<reference evidence="6" key="1">
    <citation type="journal article" date="2019" name="Int. J. Syst. Evol. Microbiol.">
        <title>The Global Catalogue of Microorganisms (GCM) 10K type strain sequencing project: providing services to taxonomists for standard genome sequencing and annotation.</title>
        <authorList>
            <consortium name="The Broad Institute Genomics Platform"/>
            <consortium name="The Broad Institute Genome Sequencing Center for Infectious Disease"/>
            <person name="Wu L."/>
            <person name="Ma J."/>
        </authorList>
    </citation>
    <scope>NUCLEOTIDE SEQUENCE [LARGE SCALE GENOMIC DNA]</scope>
    <source>
        <strain evidence="6">CGMCC 1.15474</strain>
    </source>
</reference>
<comment type="similarity">
    <text evidence="1 4">Belongs to the GTP cyclohydrolase I type 2/NIF3 family.</text>
</comment>
<evidence type="ECO:0000256" key="4">
    <source>
        <dbReference type="PIRNR" id="PIRNR037489"/>
    </source>
</evidence>
<protein>
    <recommendedName>
        <fullName evidence="2 4">GTP cyclohydrolase 1 type 2 homolog</fullName>
    </recommendedName>
</protein>
<sequence length="373" mass="41354">MTKIPNGYEVIQLFEAFSPKAYAVEGDKIGLQIGSLNKKVKNVMITLDVVESVIDEAINQNVDLIIAHHPPIFRPIKTLSTETTYGRMLEKCIKHDIALYAAHTNLDVANGGVNDLLAEALQLTNLEVLVPTYEDQLKKLVVFVPGTHEKVVRDALGSAGAGHIGAYSHCSFSAKGEGSFLPLDQANPFIGEKGKLEYEDEHRIETIFPQSIQKKVIQAMLKSHPYEEVAYDIYPVEQKGEILGLGRIGKLNKELTLQEFAEHVKSSLHVERVRMVGKTDVKVKKVAVLGGDGNKYIQQAKFKGADVYVTGDLYFHVAHDAMMMDLNVIDPGHHVEKVMIDGVSKKLGELCLKEKFDVKVFGSQVDTNPFKFV</sequence>
<dbReference type="Gene3D" id="3.40.1390.30">
    <property type="entry name" value="NIF3 (NGG1p interacting factor 3)-like"/>
    <property type="match status" value="1"/>
</dbReference>
<evidence type="ECO:0000256" key="3">
    <source>
        <dbReference type="ARBA" id="ARBA00022723"/>
    </source>
</evidence>
<evidence type="ECO:0000256" key="1">
    <source>
        <dbReference type="ARBA" id="ARBA00006964"/>
    </source>
</evidence>
<dbReference type="SUPFAM" id="SSF102705">
    <property type="entry name" value="NIF3 (NGG1p interacting factor 3)-like"/>
    <property type="match status" value="1"/>
</dbReference>
<dbReference type="RefSeq" id="WP_247344595.1">
    <property type="nucleotide sequence ID" value="NZ_CP095550.1"/>
</dbReference>
<dbReference type="InterPro" id="IPR015867">
    <property type="entry name" value="N-reg_PII/ATP_PRibTrfase_C"/>
</dbReference>
<dbReference type="Pfam" id="PF01784">
    <property type="entry name" value="DUF34_NIF3"/>
    <property type="match status" value="1"/>
</dbReference>
<dbReference type="InterPro" id="IPR002678">
    <property type="entry name" value="DUF34/NIF3"/>
</dbReference>
<dbReference type="PANTHER" id="PTHR13799">
    <property type="entry name" value="NGG1 INTERACTING FACTOR 3"/>
    <property type="match status" value="1"/>
</dbReference>
<dbReference type="PIRSF" id="PIRSF037489">
    <property type="entry name" value="UCP037489_NIF3_YqfO"/>
    <property type="match status" value="1"/>
</dbReference>
<dbReference type="Gene3D" id="3.30.70.120">
    <property type="match status" value="1"/>
</dbReference>
<comment type="caution">
    <text evidence="5">The sequence shown here is derived from an EMBL/GenBank/DDBJ whole genome shotgun (WGS) entry which is preliminary data.</text>
</comment>
<dbReference type="PANTHER" id="PTHR13799:SF14">
    <property type="entry name" value="GTP CYCLOHYDROLASE 1 TYPE 2 HOMOLOG"/>
    <property type="match status" value="1"/>
</dbReference>
<name>A0ABW5BWB0_9BACI</name>
<keyword evidence="3 4" id="KW-0479">Metal-binding</keyword>
<evidence type="ECO:0000313" key="6">
    <source>
        <dbReference type="Proteomes" id="UP001597318"/>
    </source>
</evidence>
<accession>A0ABW5BWB0</accession>
<dbReference type="InterPro" id="IPR036069">
    <property type="entry name" value="DUF34/NIF3_sf"/>
</dbReference>
<dbReference type="EMBL" id="JBHUIK010000002">
    <property type="protein sequence ID" value="MFD2213929.1"/>
    <property type="molecule type" value="Genomic_DNA"/>
</dbReference>
<organism evidence="5 6">
    <name type="scientific">Metabacillus endolithicus</name>
    <dbReference type="NCBI Taxonomy" id="1535204"/>
    <lineage>
        <taxon>Bacteria</taxon>
        <taxon>Bacillati</taxon>
        <taxon>Bacillota</taxon>
        <taxon>Bacilli</taxon>
        <taxon>Bacillales</taxon>
        <taxon>Bacillaceae</taxon>
        <taxon>Metabacillus</taxon>
    </lineage>
</organism>
<dbReference type="InterPro" id="IPR017221">
    <property type="entry name" value="DUF34/NIF3_bac"/>
</dbReference>